<dbReference type="SUPFAM" id="SSF47986">
    <property type="entry name" value="DEATH domain"/>
    <property type="match status" value="1"/>
</dbReference>
<dbReference type="EMBL" id="LC534415">
    <property type="protein sequence ID" value="BCB67527.1"/>
    <property type="molecule type" value="Genomic_DNA"/>
</dbReference>
<dbReference type="Gene3D" id="1.10.533.10">
    <property type="entry name" value="Death Domain, Fas"/>
    <property type="match status" value="1"/>
</dbReference>
<proteinExistence type="predicted"/>
<dbReference type="InterPro" id="IPR001315">
    <property type="entry name" value="CARD"/>
</dbReference>
<name>A0A6F8WZV5_9VIRU</name>
<evidence type="ECO:0000259" key="1">
    <source>
        <dbReference type="Pfam" id="PF00619"/>
    </source>
</evidence>
<organism evidence="2">
    <name type="scientific">Lymphocystis disease virus 2</name>
    <dbReference type="NCBI Taxonomy" id="159183"/>
    <lineage>
        <taxon>Viruses</taxon>
        <taxon>Varidnaviria</taxon>
        <taxon>Bamfordvirae</taxon>
        <taxon>Nucleocytoviricota</taxon>
        <taxon>Megaviricetes</taxon>
        <taxon>Pimascovirales</taxon>
        <taxon>Pimascovirales incertae sedis</taxon>
        <taxon>Iridoviridae</taxon>
        <taxon>Alphairidovirinae</taxon>
        <taxon>Lymphocystivirus</taxon>
        <taxon>Lymphocystivirus paralichthys1</taxon>
    </lineage>
</organism>
<dbReference type="InterPro" id="IPR011029">
    <property type="entry name" value="DEATH-like_dom_sf"/>
</dbReference>
<feature type="domain" description="CARD" evidence="1">
    <location>
        <begin position="18"/>
        <end position="81"/>
    </location>
</feature>
<dbReference type="Pfam" id="PF00619">
    <property type="entry name" value="CARD"/>
    <property type="match status" value="1"/>
</dbReference>
<protein>
    <submittedName>
        <fullName evidence="2">Caspase-8-like</fullName>
    </submittedName>
</protein>
<evidence type="ECO:0000313" key="2">
    <source>
        <dbReference type="EMBL" id="BCB67527.1"/>
    </source>
</evidence>
<dbReference type="Proteomes" id="UP000501113">
    <property type="component" value="Segment"/>
</dbReference>
<reference evidence="2" key="1">
    <citation type="journal article" date="2021" name="Microbiol. Resour. Announc.">
        <title>Genome Sequence of Lymphocystis Disease Virus 2 LCDV-JP_Oita_2018, Isolated from a Diseased Japanese Flounder (Paralichthys olivaceus) in Japan.</title>
        <authorList>
            <person name="Kawato S."/>
            <person name="Nozaki R."/>
            <person name="Hirono I."/>
            <person name="Kondo H."/>
        </authorList>
    </citation>
    <scope>NUCLEOTIDE SEQUENCE</scope>
    <source>
        <strain evidence="2">LCDV-JP_Oita_2018</strain>
    </source>
</reference>
<sequence>MAQNLVRIHKIKIIYGGTKCYNLFINKLQEESLITLQEYVNLKAISLRQIRESVIELVESLRSKDEDCCRQLIKCLKQDKYLKPFFPFISSKSKCVKSLIL</sequence>
<accession>A0A6F8WZV5</accession>